<dbReference type="InterPro" id="IPR055245">
    <property type="entry name" value="HTH_proteobacteria"/>
</dbReference>
<reference evidence="2 3" key="1">
    <citation type="submission" date="2017-09" db="EMBL/GenBank/DDBJ databases">
        <authorList>
            <person name="Ehlers B."/>
            <person name="Leendertz F.H."/>
        </authorList>
    </citation>
    <scope>NUCLEOTIDE SEQUENCE [LARGE SCALE GENOMIC DNA]</scope>
    <source>
        <strain evidence="2 3">DSM 16848</strain>
    </source>
</reference>
<proteinExistence type="predicted"/>
<accession>A0A286EDH2</accession>
<keyword evidence="3" id="KW-1185">Reference proteome</keyword>
<sequence>MTPAPKPKPPTQKQRVLQLLRSRERVTVRDIFQLGINSPTARISELRKDGYHIAHQDVTAPNQFGVNVEHREYWLVETK</sequence>
<evidence type="ECO:0000259" key="1">
    <source>
        <dbReference type="Pfam" id="PF14090"/>
    </source>
</evidence>
<name>A0A286EDH2_9NEIS</name>
<dbReference type="AlphaFoldDB" id="A0A286EDH2"/>
<dbReference type="EMBL" id="OCNF01000011">
    <property type="protein sequence ID" value="SOD68909.1"/>
    <property type="molecule type" value="Genomic_DNA"/>
</dbReference>
<gene>
    <name evidence="2" type="ORF">SAMN02746062_01447</name>
</gene>
<dbReference type="Proteomes" id="UP000219669">
    <property type="component" value="Unassembled WGS sequence"/>
</dbReference>
<evidence type="ECO:0000313" key="2">
    <source>
        <dbReference type="EMBL" id="SOD68909.1"/>
    </source>
</evidence>
<organism evidence="2 3">
    <name type="scientific">Alysiella filiformis DSM 16848</name>
    <dbReference type="NCBI Taxonomy" id="1120981"/>
    <lineage>
        <taxon>Bacteria</taxon>
        <taxon>Pseudomonadati</taxon>
        <taxon>Pseudomonadota</taxon>
        <taxon>Betaproteobacteria</taxon>
        <taxon>Neisseriales</taxon>
        <taxon>Neisseriaceae</taxon>
        <taxon>Alysiella</taxon>
    </lineage>
</organism>
<evidence type="ECO:0000313" key="3">
    <source>
        <dbReference type="Proteomes" id="UP000219669"/>
    </source>
</evidence>
<protein>
    <submittedName>
        <fullName evidence="2">Helix-turn-helix domain-containing protein</fullName>
    </submittedName>
</protein>
<dbReference type="Pfam" id="PF14090">
    <property type="entry name" value="HTH_39"/>
    <property type="match status" value="1"/>
</dbReference>
<feature type="domain" description="Winged helix-turn-helix" evidence="1">
    <location>
        <begin position="11"/>
        <end position="76"/>
    </location>
</feature>
<dbReference type="RefSeq" id="WP_179655844.1">
    <property type="nucleotide sequence ID" value="NZ_CP083931.1"/>
</dbReference>